<geneLocation type="plasmid" evidence="1 3">
    <name>unnamed1</name>
</geneLocation>
<dbReference type="RefSeq" id="WP_065283147.1">
    <property type="nucleotide sequence ID" value="NZ_CP016287.1"/>
</dbReference>
<organism evidence="1 3">
    <name type="scientific">Rhizobium leguminosarum</name>
    <dbReference type="NCBI Taxonomy" id="384"/>
    <lineage>
        <taxon>Bacteria</taxon>
        <taxon>Pseudomonadati</taxon>
        <taxon>Pseudomonadota</taxon>
        <taxon>Alphaproteobacteria</taxon>
        <taxon>Hyphomicrobiales</taxon>
        <taxon>Rhizobiaceae</taxon>
        <taxon>Rhizobium/Agrobacterium group</taxon>
        <taxon>Rhizobium</taxon>
    </lineage>
</organism>
<accession>A0A1B1CID4</accession>
<reference evidence="2" key="2">
    <citation type="submission" date="2020-04" db="EMBL/GenBank/DDBJ databases">
        <title>Global-level population genomics supports evidence of horizontal gene transfer on evolution of Rhizobia in Lentils.</title>
        <authorList>
            <person name="Gai Y."/>
            <person name="Cook D."/>
            <person name="Riely B."/>
        </authorList>
    </citation>
    <scope>NUCLEOTIDE SEQUENCE</scope>
    <source>
        <strain evidence="2">Derici101B</strain>
    </source>
</reference>
<evidence type="ECO:0000313" key="1">
    <source>
        <dbReference type="EMBL" id="ANP89522.1"/>
    </source>
</evidence>
<dbReference type="Proteomes" id="UP000092691">
    <property type="component" value="Plasmid unnamed1"/>
</dbReference>
<dbReference type="EMBL" id="JAAXEP010000005">
    <property type="protein sequence ID" value="MBY5628719.1"/>
    <property type="molecule type" value="Genomic_DNA"/>
</dbReference>
<gene>
    <name evidence="1" type="ORF">BA011_27615</name>
    <name evidence="2" type="ORF">HFO42_11420</name>
</gene>
<dbReference type="Proteomes" id="UP000825699">
    <property type="component" value="Unassembled WGS sequence"/>
</dbReference>
<dbReference type="EMBL" id="CP016287">
    <property type="protein sequence ID" value="ANP89522.1"/>
    <property type="molecule type" value="Genomic_DNA"/>
</dbReference>
<proteinExistence type="predicted"/>
<evidence type="ECO:0000313" key="2">
    <source>
        <dbReference type="EMBL" id="MBY5628719.1"/>
    </source>
</evidence>
<reference evidence="1 3" key="1">
    <citation type="submission" date="2016-06" db="EMBL/GenBank/DDBJ databases">
        <title>Microsymbionts genomes from the relict species Vavilovia formosa.</title>
        <authorList>
            <person name="Chirak E."/>
            <person name="Kimeklis A."/>
            <person name="Andronov E."/>
        </authorList>
    </citation>
    <scope>NUCLEOTIDE SEQUENCE [LARGE SCALE GENOMIC DNA]</scope>
    <source>
        <strain evidence="1 3">Vaf10</strain>
        <plasmid evidence="3">Plasmid unnamed1</plasmid>
        <plasmid evidence="1">unnamed1</plasmid>
    </source>
</reference>
<keyword evidence="1" id="KW-0614">Plasmid</keyword>
<sequence length="65" mass="7356">MTSAAARVWFEGKLLLPDVVPPKVSIQVAPDIAGRTGEDRWNALDSRIKSLELRRRTLKVRDIIE</sequence>
<evidence type="ECO:0000313" key="3">
    <source>
        <dbReference type="Proteomes" id="UP000092691"/>
    </source>
</evidence>
<name>A0A1B1CID4_RHILE</name>
<dbReference type="AlphaFoldDB" id="A0A1B1CID4"/>
<protein>
    <submittedName>
        <fullName evidence="1">Uncharacterized protein</fullName>
    </submittedName>
</protein>